<dbReference type="NCBIfam" id="NF001261">
    <property type="entry name" value="PRK00226.1-2"/>
    <property type="match status" value="1"/>
</dbReference>
<dbReference type="InterPro" id="IPR036805">
    <property type="entry name" value="Tscrpt_elong_fac_GreA/B_N_sf"/>
</dbReference>
<organism evidence="12 13">
    <name type="scientific">Thermodesulforhabdus norvegica</name>
    <dbReference type="NCBI Taxonomy" id="39841"/>
    <lineage>
        <taxon>Bacteria</taxon>
        <taxon>Pseudomonadati</taxon>
        <taxon>Thermodesulfobacteriota</taxon>
        <taxon>Syntrophobacteria</taxon>
        <taxon>Syntrophobacterales</taxon>
        <taxon>Thermodesulforhabdaceae</taxon>
        <taxon>Thermodesulforhabdus</taxon>
    </lineage>
</organism>
<gene>
    <name evidence="8" type="primary">greA</name>
    <name evidence="12" type="ORF">SAMN05660836_01888</name>
</gene>
<dbReference type="SUPFAM" id="SSF46557">
    <property type="entry name" value="GreA transcript cleavage protein, N-terminal domain"/>
    <property type="match status" value="1"/>
</dbReference>
<dbReference type="GO" id="GO:0006354">
    <property type="term" value="P:DNA-templated transcription elongation"/>
    <property type="evidence" value="ECO:0007669"/>
    <property type="project" value="TreeGrafter"/>
</dbReference>
<keyword evidence="12" id="KW-0251">Elongation factor</keyword>
<dbReference type="PANTHER" id="PTHR30437">
    <property type="entry name" value="TRANSCRIPTION ELONGATION FACTOR GREA"/>
    <property type="match status" value="1"/>
</dbReference>
<sequence>MDFVPITKEGYERLKKELERLQREERPRVIKAIEEARGHGDLSENAEYEAAKERQALVEAQINDLCDKLSRCRIIEDFDRSEDRVTFGCTVVVEDVDTGATERYRLVGPYEAQVERGSISITSPIGKALLGREVGDEVEVKTPKGIRRLEILSVEWNHNGK</sequence>
<evidence type="ECO:0000259" key="10">
    <source>
        <dbReference type="Pfam" id="PF01272"/>
    </source>
</evidence>
<evidence type="ECO:0000256" key="4">
    <source>
        <dbReference type="ARBA" id="ARBA00023125"/>
    </source>
</evidence>
<evidence type="ECO:0000256" key="6">
    <source>
        <dbReference type="ARBA" id="ARBA00024916"/>
    </source>
</evidence>
<dbReference type="NCBIfam" id="NF001263">
    <property type="entry name" value="PRK00226.1-4"/>
    <property type="match status" value="1"/>
</dbReference>
<evidence type="ECO:0000256" key="8">
    <source>
        <dbReference type="HAMAP-Rule" id="MF_00105"/>
    </source>
</evidence>
<dbReference type="InterPro" id="IPR022691">
    <property type="entry name" value="Tscrpt_elong_fac_GreA/B_N"/>
</dbReference>
<dbReference type="InterPro" id="IPR018151">
    <property type="entry name" value="TF_GreA/GreB_CS"/>
</dbReference>
<dbReference type="InterPro" id="IPR036953">
    <property type="entry name" value="GreA/GreB_C_sf"/>
</dbReference>
<dbReference type="HAMAP" id="MF_00105">
    <property type="entry name" value="GreA_GreB"/>
    <property type="match status" value="1"/>
</dbReference>
<evidence type="ECO:0000256" key="5">
    <source>
        <dbReference type="ARBA" id="ARBA00023163"/>
    </source>
</evidence>
<dbReference type="FunFam" id="1.10.287.180:FF:000001">
    <property type="entry name" value="Transcription elongation factor GreA"/>
    <property type="match status" value="1"/>
</dbReference>
<dbReference type="NCBIfam" id="NF001264">
    <property type="entry name" value="PRK00226.1-5"/>
    <property type="match status" value="1"/>
</dbReference>
<evidence type="ECO:0000313" key="13">
    <source>
        <dbReference type="Proteomes" id="UP000199611"/>
    </source>
</evidence>
<dbReference type="PROSITE" id="PS00829">
    <property type="entry name" value="GREAB_1"/>
    <property type="match status" value="1"/>
</dbReference>
<dbReference type="PROSITE" id="PS00830">
    <property type="entry name" value="GREAB_2"/>
    <property type="match status" value="1"/>
</dbReference>
<dbReference type="PANTHER" id="PTHR30437:SF4">
    <property type="entry name" value="TRANSCRIPTION ELONGATION FACTOR GREA"/>
    <property type="match status" value="1"/>
</dbReference>
<dbReference type="GO" id="GO:0003746">
    <property type="term" value="F:translation elongation factor activity"/>
    <property type="evidence" value="ECO:0007669"/>
    <property type="project" value="UniProtKB-KW"/>
</dbReference>
<keyword evidence="12" id="KW-0648">Protein biosynthesis</keyword>
<dbReference type="AlphaFoldDB" id="A0A1I4UN54"/>
<dbReference type="OrthoDB" id="9808774at2"/>
<evidence type="ECO:0000256" key="3">
    <source>
        <dbReference type="ARBA" id="ARBA00023015"/>
    </source>
</evidence>
<feature type="domain" description="Transcription elongation factor GreA/GreB C-terminal" evidence="10">
    <location>
        <begin position="81"/>
        <end position="155"/>
    </location>
</feature>
<dbReference type="FunFam" id="3.10.50.30:FF:000001">
    <property type="entry name" value="Transcription elongation factor GreA"/>
    <property type="match status" value="1"/>
</dbReference>
<dbReference type="Pfam" id="PF03449">
    <property type="entry name" value="GreA_GreB_N"/>
    <property type="match status" value="1"/>
</dbReference>
<keyword evidence="4 8" id="KW-0238">DNA-binding</keyword>
<protein>
    <recommendedName>
        <fullName evidence="2 8">Transcription elongation factor GreA</fullName>
    </recommendedName>
    <alternativeName>
        <fullName evidence="7 8">Transcript cleavage factor GreA</fullName>
    </alternativeName>
</protein>
<dbReference type="InterPro" id="IPR001437">
    <property type="entry name" value="Tscrpt_elong_fac_GreA/B_C"/>
</dbReference>
<dbReference type="RefSeq" id="WP_093395293.1">
    <property type="nucleotide sequence ID" value="NZ_FOUU01000006.1"/>
</dbReference>
<dbReference type="Gene3D" id="3.10.50.30">
    <property type="entry name" value="Transcription elongation factor, GreA/GreB, C-terminal domain"/>
    <property type="match status" value="1"/>
</dbReference>
<reference evidence="12 13" key="1">
    <citation type="submission" date="2016-10" db="EMBL/GenBank/DDBJ databases">
        <authorList>
            <person name="de Groot N.N."/>
        </authorList>
    </citation>
    <scope>NUCLEOTIDE SEQUENCE [LARGE SCALE GENOMIC DNA]</scope>
    <source>
        <strain evidence="12 13">DSM 9990</strain>
    </source>
</reference>
<keyword evidence="13" id="KW-1185">Reference proteome</keyword>
<keyword evidence="3 8" id="KW-0805">Transcription regulation</keyword>
<feature type="domain" description="Transcription elongation factor GreA/GreB N-terminal" evidence="11">
    <location>
        <begin position="4"/>
        <end position="74"/>
    </location>
</feature>
<dbReference type="InterPro" id="IPR023459">
    <property type="entry name" value="Tscrpt_elong_fac_GreA/B_fam"/>
</dbReference>
<dbReference type="EMBL" id="FOUU01000006">
    <property type="protein sequence ID" value="SFM90345.1"/>
    <property type="molecule type" value="Genomic_DNA"/>
</dbReference>
<comment type="function">
    <text evidence="6 8 9">Necessary for efficient RNA polymerase transcription elongation past template-encoded arresting sites. The arresting sites in DNA have the property of trapping a certain fraction of elongating RNA polymerases that pass through, resulting in locked ternary complexes. Cleavage of the nascent transcript by cleavage factors such as GreA or GreB allows the resumption of elongation from the new 3'terminus. GreA releases sequences of 2 to 3 nucleotides.</text>
</comment>
<evidence type="ECO:0000313" key="12">
    <source>
        <dbReference type="EMBL" id="SFM90345.1"/>
    </source>
</evidence>
<dbReference type="Gene3D" id="1.10.287.180">
    <property type="entry name" value="Transcription elongation factor, GreA/GreB, N-terminal domain"/>
    <property type="match status" value="1"/>
</dbReference>
<dbReference type="GO" id="GO:0003677">
    <property type="term" value="F:DNA binding"/>
    <property type="evidence" value="ECO:0007669"/>
    <property type="project" value="UniProtKB-UniRule"/>
</dbReference>
<dbReference type="NCBIfam" id="TIGR01462">
    <property type="entry name" value="greA"/>
    <property type="match status" value="1"/>
</dbReference>
<dbReference type="GO" id="GO:0032784">
    <property type="term" value="P:regulation of DNA-templated transcription elongation"/>
    <property type="evidence" value="ECO:0007669"/>
    <property type="project" value="UniProtKB-UniRule"/>
</dbReference>
<dbReference type="GO" id="GO:0070063">
    <property type="term" value="F:RNA polymerase binding"/>
    <property type="evidence" value="ECO:0007669"/>
    <property type="project" value="InterPro"/>
</dbReference>
<evidence type="ECO:0000259" key="11">
    <source>
        <dbReference type="Pfam" id="PF03449"/>
    </source>
</evidence>
<evidence type="ECO:0000256" key="1">
    <source>
        <dbReference type="ARBA" id="ARBA00008213"/>
    </source>
</evidence>
<accession>A0A1I4UN54</accession>
<keyword evidence="5 8" id="KW-0804">Transcription</keyword>
<dbReference type="Proteomes" id="UP000199611">
    <property type="component" value="Unassembled WGS sequence"/>
</dbReference>
<dbReference type="SUPFAM" id="SSF54534">
    <property type="entry name" value="FKBP-like"/>
    <property type="match status" value="1"/>
</dbReference>
<proteinExistence type="inferred from homology"/>
<comment type="similarity">
    <text evidence="1 8 9">Belongs to the GreA/GreB family.</text>
</comment>
<dbReference type="Pfam" id="PF01272">
    <property type="entry name" value="GreA_GreB"/>
    <property type="match status" value="1"/>
</dbReference>
<evidence type="ECO:0000256" key="2">
    <source>
        <dbReference type="ARBA" id="ARBA00013729"/>
    </source>
</evidence>
<evidence type="ECO:0000256" key="7">
    <source>
        <dbReference type="ARBA" id="ARBA00030776"/>
    </source>
</evidence>
<dbReference type="InterPro" id="IPR006359">
    <property type="entry name" value="Tscrpt_elong_fac_GreA"/>
</dbReference>
<evidence type="ECO:0000256" key="9">
    <source>
        <dbReference type="RuleBase" id="RU000556"/>
    </source>
</evidence>
<dbReference type="PIRSF" id="PIRSF006092">
    <property type="entry name" value="GreA_GreB"/>
    <property type="match status" value="1"/>
</dbReference>
<dbReference type="InterPro" id="IPR028624">
    <property type="entry name" value="Tscrpt_elong_fac_GreA/B"/>
</dbReference>
<dbReference type="STRING" id="39841.SAMN05660836_01888"/>
<name>A0A1I4UN54_9BACT</name>